<feature type="transmembrane region" description="Helical" evidence="2">
    <location>
        <begin position="244"/>
        <end position="264"/>
    </location>
</feature>
<evidence type="ECO:0000313" key="3">
    <source>
        <dbReference type="EMBL" id="MDA0640403.1"/>
    </source>
</evidence>
<protein>
    <submittedName>
        <fullName evidence="3">Uncharacterized protein</fullName>
    </submittedName>
</protein>
<feature type="transmembrane region" description="Helical" evidence="2">
    <location>
        <begin position="88"/>
        <end position="109"/>
    </location>
</feature>
<feature type="transmembrane region" description="Helical" evidence="2">
    <location>
        <begin position="350"/>
        <end position="373"/>
    </location>
</feature>
<dbReference type="RefSeq" id="WP_271275639.1">
    <property type="nucleotide sequence ID" value="NZ_BAABFD010000017.1"/>
</dbReference>
<feature type="region of interest" description="Disordered" evidence="1">
    <location>
        <begin position="386"/>
        <end position="428"/>
    </location>
</feature>
<feature type="transmembrane region" description="Helical" evidence="2">
    <location>
        <begin position="306"/>
        <end position="330"/>
    </location>
</feature>
<comment type="caution">
    <text evidence="3">The sequence shown here is derived from an EMBL/GenBank/DDBJ whole genome shotgun (WGS) entry which is preliminary data.</text>
</comment>
<feature type="transmembrane region" description="Helical" evidence="2">
    <location>
        <begin position="644"/>
        <end position="662"/>
    </location>
</feature>
<evidence type="ECO:0000313" key="4">
    <source>
        <dbReference type="Proteomes" id="UP001212498"/>
    </source>
</evidence>
<organism evidence="3 4">
    <name type="scientific">Nonomuraea ferruginea</name>
    <dbReference type="NCBI Taxonomy" id="46174"/>
    <lineage>
        <taxon>Bacteria</taxon>
        <taxon>Bacillati</taxon>
        <taxon>Actinomycetota</taxon>
        <taxon>Actinomycetes</taxon>
        <taxon>Streptosporangiales</taxon>
        <taxon>Streptosporangiaceae</taxon>
        <taxon>Nonomuraea</taxon>
    </lineage>
</organism>
<feature type="transmembrane region" description="Helical" evidence="2">
    <location>
        <begin position="511"/>
        <end position="529"/>
    </location>
</feature>
<dbReference type="EMBL" id="JAPNUD010000013">
    <property type="protein sequence ID" value="MDA0640403.1"/>
    <property type="molecule type" value="Genomic_DNA"/>
</dbReference>
<feature type="transmembrane region" description="Helical" evidence="2">
    <location>
        <begin position="668"/>
        <end position="686"/>
    </location>
</feature>
<keyword evidence="2" id="KW-0812">Transmembrane</keyword>
<reference evidence="3 4" key="1">
    <citation type="submission" date="2022-11" db="EMBL/GenBank/DDBJ databases">
        <title>Nonomuraea corallina sp. nov., a new species of the genus Nonomuraea isolated from sea side sediment in Thai sea.</title>
        <authorList>
            <person name="Ngamcharungchit C."/>
            <person name="Matsumoto A."/>
            <person name="Suriyachadkun C."/>
            <person name="Panbangred W."/>
            <person name="Inahashi Y."/>
            <person name="Intra B."/>
        </authorList>
    </citation>
    <scope>NUCLEOTIDE SEQUENCE [LARGE SCALE GENOMIC DNA]</scope>
    <source>
        <strain evidence="3 4">DSM 43553</strain>
    </source>
</reference>
<keyword evidence="4" id="KW-1185">Reference proteome</keyword>
<keyword evidence="2" id="KW-1133">Transmembrane helix</keyword>
<feature type="transmembrane region" description="Helical" evidence="2">
    <location>
        <begin position="214"/>
        <end position="232"/>
    </location>
</feature>
<feature type="transmembrane region" description="Helical" evidence="2">
    <location>
        <begin position="154"/>
        <end position="171"/>
    </location>
</feature>
<feature type="transmembrane region" description="Helical" evidence="2">
    <location>
        <begin position="718"/>
        <end position="738"/>
    </location>
</feature>
<accession>A0ABT4ST19</accession>
<dbReference type="InterPro" id="IPR058062">
    <property type="entry name" value="SCO7613_C"/>
</dbReference>
<proteinExistence type="predicted"/>
<feature type="compositionally biased region" description="Basic and acidic residues" evidence="1">
    <location>
        <begin position="391"/>
        <end position="427"/>
    </location>
</feature>
<feature type="transmembrane region" description="Helical" evidence="2">
    <location>
        <begin position="431"/>
        <end position="451"/>
    </location>
</feature>
<dbReference type="NCBIfam" id="NF047321">
    <property type="entry name" value="SCO7613_CTERM"/>
    <property type="match status" value="1"/>
</dbReference>
<feature type="transmembrane region" description="Helical" evidence="2">
    <location>
        <begin position="183"/>
        <end position="202"/>
    </location>
</feature>
<keyword evidence="2" id="KW-0472">Membrane</keyword>
<sequence>MLLILGGLLLTVAAVVFTVVSWGWLGIGGRAAVLAGFTALVMVAPVVLMRRGLTATAETVAGFAVALLLLDGYAARQAGFLRADALDASHYTAGVLGGTALILVAYARVTRLTGSGPRSGVAYARVTRLRGPGPVAVVLAQPVLTLLAGSLPGTWLVAALVATAALDAALVRHVRGAVRVTAALAGSGVAALALLGGTTYALGAPSVGQALVRVGPLVALALLGGFVIWLLARQGDVEGETWAAVVTAGTALTLIAVVAAPAQAALAGPGAGWRSLAYLVPALAVVLAATWLPWRRVRLAGMATGGLVALLVTLTLLPRLVVTLGSPLPWLDVFWTGTWGGPQWQPFATASPADVVVLGTVAAALLVAAVWGAGGRPVMEVLPGTAGRAVPRGESESESESEGKGEGEGEGKGKSESEGKGEGEGKGGGKWPVRVAACGALVVGALMVAVAPQAFAMPYPAVVAVQVALAVALAVAATLGRAPWWAGACALVAGAASTRAAAYAFGSEPATLIVLPVLASAAAVMALAGRTKELQVWAPAFGALFLGLEAVAAGLSLGVRVLVAASMGFAVAGVLALLWSLRAGQGGARGLRYTGAVLLLLASWLRLGADEVTVVEAYTVPCSLVLLGSGWWRRRGAPAGSWAAYGAGLSFTMLPSLVAVYADAEWRRSLGLGVVALVVLVAGARFRLRAPTVIGAVVLAGVAVRELAPYVSEMLLVVPRWAPIAVGGLLLVVVGATYEARMRDLRKLRDTLTAMD</sequence>
<feature type="transmembrane region" description="Helical" evidence="2">
    <location>
        <begin position="561"/>
        <end position="579"/>
    </location>
</feature>
<evidence type="ECO:0000256" key="1">
    <source>
        <dbReference type="SAM" id="MobiDB-lite"/>
    </source>
</evidence>
<feature type="transmembrane region" description="Helical" evidence="2">
    <location>
        <begin position="276"/>
        <end position="294"/>
    </location>
</feature>
<evidence type="ECO:0000256" key="2">
    <source>
        <dbReference type="SAM" id="Phobius"/>
    </source>
</evidence>
<name>A0ABT4ST19_9ACTN</name>
<feature type="transmembrane region" description="Helical" evidence="2">
    <location>
        <begin position="457"/>
        <end position="477"/>
    </location>
</feature>
<feature type="transmembrane region" description="Helical" evidence="2">
    <location>
        <begin position="60"/>
        <end position="76"/>
    </location>
</feature>
<feature type="transmembrane region" description="Helical" evidence="2">
    <location>
        <begin position="536"/>
        <end position="555"/>
    </location>
</feature>
<dbReference type="Proteomes" id="UP001212498">
    <property type="component" value="Unassembled WGS sequence"/>
</dbReference>
<feature type="transmembrane region" description="Helical" evidence="2">
    <location>
        <begin position="28"/>
        <end position="48"/>
    </location>
</feature>
<gene>
    <name evidence="3" type="ORF">OUY24_07205</name>
</gene>